<organism evidence="2 3">
    <name type="scientific">Choiromyces venosus 120613-1</name>
    <dbReference type="NCBI Taxonomy" id="1336337"/>
    <lineage>
        <taxon>Eukaryota</taxon>
        <taxon>Fungi</taxon>
        <taxon>Dikarya</taxon>
        <taxon>Ascomycota</taxon>
        <taxon>Pezizomycotina</taxon>
        <taxon>Pezizomycetes</taxon>
        <taxon>Pezizales</taxon>
        <taxon>Tuberaceae</taxon>
        <taxon>Choiromyces</taxon>
    </lineage>
</organism>
<protein>
    <submittedName>
        <fullName evidence="2">Uncharacterized protein</fullName>
    </submittedName>
</protein>
<proteinExistence type="predicted"/>
<dbReference type="EMBL" id="ML120434">
    <property type="protein sequence ID" value="RPA94644.1"/>
    <property type="molecule type" value="Genomic_DNA"/>
</dbReference>
<keyword evidence="3" id="KW-1185">Reference proteome</keyword>
<gene>
    <name evidence="2" type="ORF">L873DRAFT_1700735</name>
</gene>
<dbReference type="STRING" id="1336337.A0A3N4JL88"/>
<sequence length="304" mass="33413">MPTISPLNRSNNPESQTQPDQPLELGGHTSAEVLKTKRLLLRKGLPLEVVDTVLDFAEYWSVASTISHYEAVKTVRSPYSTGNVGTLLYLRTLPLPGVFKPEQRAGDRAGEGCGTGYFIGDYPARGQYPVRKIVFKIVSKDQGWSSNEGRGTYNGAWSWFEVNVQRPSSIGAITIADLEPLANAIEITKTKTDDDINSPWKPVVVTKKSDIKDNRSLKSKSVERNTWHLQSNVHAGDDWKTHLVTWKHDGPDSGNIDGSTGAGTGADLVRCLKPGDRINLVAKARFPGWANSVRSAEVHVFYAV</sequence>
<reference evidence="2 3" key="1">
    <citation type="journal article" date="2018" name="Nat. Ecol. Evol.">
        <title>Pezizomycetes genomes reveal the molecular basis of ectomycorrhizal truffle lifestyle.</title>
        <authorList>
            <person name="Murat C."/>
            <person name="Payen T."/>
            <person name="Noel B."/>
            <person name="Kuo A."/>
            <person name="Morin E."/>
            <person name="Chen J."/>
            <person name="Kohler A."/>
            <person name="Krizsan K."/>
            <person name="Balestrini R."/>
            <person name="Da Silva C."/>
            <person name="Montanini B."/>
            <person name="Hainaut M."/>
            <person name="Levati E."/>
            <person name="Barry K.W."/>
            <person name="Belfiori B."/>
            <person name="Cichocki N."/>
            <person name="Clum A."/>
            <person name="Dockter R.B."/>
            <person name="Fauchery L."/>
            <person name="Guy J."/>
            <person name="Iotti M."/>
            <person name="Le Tacon F."/>
            <person name="Lindquist E.A."/>
            <person name="Lipzen A."/>
            <person name="Malagnac F."/>
            <person name="Mello A."/>
            <person name="Molinier V."/>
            <person name="Miyauchi S."/>
            <person name="Poulain J."/>
            <person name="Riccioni C."/>
            <person name="Rubini A."/>
            <person name="Sitrit Y."/>
            <person name="Splivallo R."/>
            <person name="Traeger S."/>
            <person name="Wang M."/>
            <person name="Zifcakova L."/>
            <person name="Wipf D."/>
            <person name="Zambonelli A."/>
            <person name="Paolocci F."/>
            <person name="Nowrousian M."/>
            <person name="Ottonello S."/>
            <person name="Baldrian P."/>
            <person name="Spatafora J.W."/>
            <person name="Henrissat B."/>
            <person name="Nagy L.G."/>
            <person name="Aury J.M."/>
            <person name="Wincker P."/>
            <person name="Grigoriev I.V."/>
            <person name="Bonfante P."/>
            <person name="Martin F.M."/>
        </authorList>
    </citation>
    <scope>NUCLEOTIDE SEQUENCE [LARGE SCALE GENOMIC DNA]</scope>
    <source>
        <strain evidence="2 3">120613-1</strain>
    </source>
</reference>
<dbReference type="OrthoDB" id="66095at2759"/>
<accession>A0A3N4JL88</accession>
<evidence type="ECO:0000313" key="3">
    <source>
        <dbReference type="Proteomes" id="UP000276215"/>
    </source>
</evidence>
<evidence type="ECO:0000313" key="2">
    <source>
        <dbReference type="EMBL" id="RPA94644.1"/>
    </source>
</evidence>
<feature type="region of interest" description="Disordered" evidence="1">
    <location>
        <begin position="1"/>
        <end position="26"/>
    </location>
</feature>
<evidence type="ECO:0000256" key="1">
    <source>
        <dbReference type="SAM" id="MobiDB-lite"/>
    </source>
</evidence>
<dbReference type="Proteomes" id="UP000276215">
    <property type="component" value="Unassembled WGS sequence"/>
</dbReference>
<name>A0A3N4JL88_9PEZI</name>
<feature type="compositionally biased region" description="Polar residues" evidence="1">
    <location>
        <begin position="1"/>
        <end position="20"/>
    </location>
</feature>
<dbReference type="AlphaFoldDB" id="A0A3N4JL88"/>